<dbReference type="Pfam" id="PF00491">
    <property type="entry name" value="Arginase"/>
    <property type="match status" value="1"/>
</dbReference>
<dbReference type="OrthoDB" id="288726at2759"/>
<dbReference type="GO" id="GO:0008783">
    <property type="term" value="F:agmatinase activity"/>
    <property type="evidence" value="ECO:0007669"/>
    <property type="project" value="TreeGrafter"/>
</dbReference>
<dbReference type="PANTHER" id="PTHR11358">
    <property type="entry name" value="ARGINASE/AGMATINASE"/>
    <property type="match status" value="1"/>
</dbReference>
<dbReference type="PROSITE" id="PS01053">
    <property type="entry name" value="ARGINASE_1"/>
    <property type="match status" value="1"/>
</dbReference>
<dbReference type="STRING" id="47428.A0A284R7J2"/>
<evidence type="ECO:0000313" key="6">
    <source>
        <dbReference type="EMBL" id="SJL04673.1"/>
    </source>
</evidence>
<dbReference type="Gene3D" id="3.40.800.10">
    <property type="entry name" value="Ureohydrolase domain"/>
    <property type="match status" value="1"/>
</dbReference>
<dbReference type="GO" id="GO:0033389">
    <property type="term" value="P:putrescine biosynthetic process from arginine, via agmatine"/>
    <property type="evidence" value="ECO:0007669"/>
    <property type="project" value="TreeGrafter"/>
</dbReference>
<accession>A0A284R7J2</accession>
<name>A0A284R7J2_ARMOS</name>
<dbReference type="OMA" id="LGFPYDT"/>
<organism evidence="6 7">
    <name type="scientific">Armillaria ostoyae</name>
    <name type="common">Armillaria root rot fungus</name>
    <dbReference type="NCBI Taxonomy" id="47428"/>
    <lineage>
        <taxon>Eukaryota</taxon>
        <taxon>Fungi</taxon>
        <taxon>Dikarya</taxon>
        <taxon>Basidiomycota</taxon>
        <taxon>Agaricomycotina</taxon>
        <taxon>Agaricomycetes</taxon>
        <taxon>Agaricomycetidae</taxon>
        <taxon>Agaricales</taxon>
        <taxon>Marasmiineae</taxon>
        <taxon>Physalacriaceae</taxon>
        <taxon>Armillaria</taxon>
    </lineage>
</organism>
<dbReference type="Proteomes" id="UP000219338">
    <property type="component" value="Unassembled WGS sequence"/>
</dbReference>
<reference evidence="7" key="1">
    <citation type="journal article" date="2017" name="Nat. Ecol. Evol.">
        <title>Genome expansion and lineage-specific genetic innovations in the forest pathogenic fungi Armillaria.</title>
        <authorList>
            <person name="Sipos G."/>
            <person name="Prasanna A.N."/>
            <person name="Walter M.C."/>
            <person name="O'Connor E."/>
            <person name="Balint B."/>
            <person name="Krizsan K."/>
            <person name="Kiss B."/>
            <person name="Hess J."/>
            <person name="Varga T."/>
            <person name="Slot J."/>
            <person name="Riley R."/>
            <person name="Boka B."/>
            <person name="Rigling D."/>
            <person name="Barry K."/>
            <person name="Lee J."/>
            <person name="Mihaltcheva S."/>
            <person name="LaButti K."/>
            <person name="Lipzen A."/>
            <person name="Waldron R."/>
            <person name="Moloney N.M."/>
            <person name="Sperisen C."/>
            <person name="Kredics L."/>
            <person name="Vagvoelgyi C."/>
            <person name="Patrignani A."/>
            <person name="Fitzpatrick D."/>
            <person name="Nagy I."/>
            <person name="Doyle S."/>
            <person name="Anderson J.B."/>
            <person name="Grigoriev I.V."/>
            <person name="Gueldener U."/>
            <person name="Muensterkoetter M."/>
            <person name="Nagy L.G."/>
        </authorList>
    </citation>
    <scope>NUCLEOTIDE SEQUENCE [LARGE SCALE GENOMIC DNA]</scope>
    <source>
        <strain evidence="7">C18/9</strain>
    </source>
</reference>
<comment type="similarity">
    <text evidence="1">Belongs to the arginase family. Agmatinase subfamily.</text>
</comment>
<dbReference type="PROSITE" id="PS51409">
    <property type="entry name" value="ARGINASE_2"/>
    <property type="match status" value="1"/>
</dbReference>
<dbReference type="PANTHER" id="PTHR11358:SF26">
    <property type="entry name" value="GUANIDINO ACID HYDROLASE, MITOCHONDRIAL"/>
    <property type="match status" value="1"/>
</dbReference>
<dbReference type="EMBL" id="FUEG01000005">
    <property type="protein sequence ID" value="SJL04673.1"/>
    <property type="molecule type" value="Genomic_DNA"/>
</dbReference>
<dbReference type="PRINTS" id="PR00116">
    <property type="entry name" value="ARGINASE"/>
</dbReference>
<feature type="signal peptide" evidence="5">
    <location>
        <begin position="1"/>
        <end position="22"/>
    </location>
</feature>
<dbReference type="InterPro" id="IPR023696">
    <property type="entry name" value="Ureohydrolase_dom_sf"/>
</dbReference>
<keyword evidence="7" id="KW-1185">Reference proteome</keyword>
<evidence type="ECO:0000313" key="7">
    <source>
        <dbReference type="Proteomes" id="UP000219338"/>
    </source>
</evidence>
<dbReference type="InterPro" id="IPR020855">
    <property type="entry name" value="Ureohydrolase_Mn_BS"/>
</dbReference>
<sequence>MSNSVKLAILLISSAAVLRTDAHQHQHPLGIPQQDQVDISKEPWTTRYGAQQDLGYTGPLSFSHFPYTRCLEDPSQLFDIAIIGFPFDTTTSYRPGARFGPFAIRSGSRRQHARGYTLTWGTSPYDLGAGLHDCGDVPLSAYDNAKAIDQMEAAYTTLLSRPVLGGTNEAYKSQTAAISLDGKEHPRIVTLGGDHTIVLPILRSLNKVYGPVSVIHFDAHLDTWPPGGTTGQERITHGTFFAVAAEENLMTNTSIHAGIRCKMAGIQDVEHDDAVGFQVISTDDIDDYGINNIIKKIRQRIGNSPVYLSLDIDVVDPALAPATGTPETGGWTTREVKRIIRGLSGLNFVGADIVEVAPAYDSADVTGIAAADIVHDFLTMLQLAEPPAPHKGPFSLEDLKYP</sequence>
<evidence type="ECO:0000256" key="3">
    <source>
        <dbReference type="ARBA" id="ARBA00022801"/>
    </source>
</evidence>
<keyword evidence="5" id="KW-0732">Signal</keyword>
<evidence type="ECO:0000256" key="1">
    <source>
        <dbReference type="ARBA" id="ARBA00009227"/>
    </source>
</evidence>
<evidence type="ECO:0000256" key="2">
    <source>
        <dbReference type="ARBA" id="ARBA00022723"/>
    </source>
</evidence>
<gene>
    <name evidence="6" type="ORF">ARMOST_08042</name>
</gene>
<dbReference type="InterPro" id="IPR006035">
    <property type="entry name" value="Ureohydrolase"/>
</dbReference>
<feature type="chain" id="PRO_5012244662" evidence="5">
    <location>
        <begin position="23"/>
        <end position="402"/>
    </location>
</feature>
<dbReference type="SUPFAM" id="SSF52768">
    <property type="entry name" value="Arginase/deacetylase"/>
    <property type="match status" value="1"/>
</dbReference>
<dbReference type="FunFam" id="3.40.800.10:FF:000014">
    <property type="entry name" value="Arginase family protein"/>
    <property type="match status" value="1"/>
</dbReference>
<dbReference type="AlphaFoldDB" id="A0A284R7J2"/>
<dbReference type="GO" id="GO:0046872">
    <property type="term" value="F:metal ion binding"/>
    <property type="evidence" value="ECO:0007669"/>
    <property type="project" value="UniProtKB-KW"/>
</dbReference>
<keyword evidence="2" id="KW-0479">Metal-binding</keyword>
<proteinExistence type="inferred from homology"/>
<dbReference type="CDD" id="cd11592">
    <property type="entry name" value="Agmatinase_PAH"/>
    <property type="match status" value="1"/>
</dbReference>
<evidence type="ECO:0000256" key="5">
    <source>
        <dbReference type="SAM" id="SignalP"/>
    </source>
</evidence>
<evidence type="ECO:0000256" key="4">
    <source>
        <dbReference type="RuleBase" id="RU003684"/>
    </source>
</evidence>
<keyword evidence="3 4" id="KW-0378">Hydrolase</keyword>
<protein>
    <submittedName>
        <fullName evidence="6">Related to agmatinase</fullName>
    </submittedName>
</protein>